<evidence type="ECO:0000313" key="7">
    <source>
        <dbReference type="EMBL" id="AZZ56230.1"/>
    </source>
</evidence>
<keyword evidence="3" id="KW-0862">Zinc</keyword>
<gene>
    <name evidence="7" type="ORF">C7V51_10300</name>
</gene>
<feature type="zinc finger region" description="dksA C4-type" evidence="4">
    <location>
        <begin position="92"/>
        <end position="116"/>
    </location>
</feature>
<organism evidence="7 8">
    <name type="scientific">Rathayibacter iranicus</name>
    <dbReference type="NCBI Taxonomy" id="59737"/>
    <lineage>
        <taxon>Bacteria</taxon>
        <taxon>Bacillati</taxon>
        <taxon>Actinomycetota</taxon>
        <taxon>Actinomycetes</taxon>
        <taxon>Micrococcales</taxon>
        <taxon>Microbacteriaceae</taxon>
        <taxon>Rathayibacter</taxon>
    </lineage>
</organism>
<evidence type="ECO:0000313" key="8">
    <source>
        <dbReference type="Proteomes" id="UP000283946"/>
    </source>
</evidence>
<feature type="region of interest" description="Disordered" evidence="5">
    <location>
        <begin position="40"/>
        <end position="60"/>
    </location>
</feature>
<accession>A0AAD1AFK3</accession>
<dbReference type="Proteomes" id="UP000283946">
    <property type="component" value="Chromosome"/>
</dbReference>
<proteinExistence type="predicted"/>
<evidence type="ECO:0000256" key="2">
    <source>
        <dbReference type="ARBA" id="ARBA00022771"/>
    </source>
</evidence>
<dbReference type="Gene3D" id="1.20.120.910">
    <property type="entry name" value="DksA, coiled-coil domain"/>
    <property type="match status" value="1"/>
</dbReference>
<dbReference type="PANTHER" id="PTHR33823:SF2">
    <property type="entry name" value="RNA POLYMERASE-BINDING TRANSCRIPTION FACTOR DKSA"/>
    <property type="match status" value="1"/>
</dbReference>
<dbReference type="PANTHER" id="PTHR33823">
    <property type="entry name" value="RNA POLYMERASE-BINDING TRANSCRIPTION FACTOR DKSA-RELATED"/>
    <property type="match status" value="1"/>
</dbReference>
<feature type="domain" description="Zinc finger DksA/TraR C4-type" evidence="6">
    <location>
        <begin position="87"/>
        <end position="121"/>
    </location>
</feature>
<dbReference type="SUPFAM" id="SSF57716">
    <property type="entry name" value="Glucocorticoid receptor-like (DNA-binding domain)"/>
    <property type="match status" value="1"/>
</dbReference>
<dbReference type="InterPro" id="IPR000962">
    <property type="entry name" value="Znf_DskA_TraR"/>
</dbReference>
<evidence type="ECO:0000256" key="1">
    <source>
        <dbReference type="ARBA" id="ARBA00022723"/>
    </source>
</evidence>
<protein>
    <submittedName>
        <fullName evidence="7">Molecular chaperone DnaK</fullName>
    </submittedName>
</protein>
<dbReference type="AlphaFoldDB" id="A0AAD1AFK3"/>
<dbReference type="RefSeq" id="WP_104265377.1">
    <property type="nucleotide sequence ID" value="NZ_CP028130.1"/>
</dbReference>
<keyword evidence="2" id="KW-0863">Zinc-finger</keyword>
<dbReference type="GO" id="GO:0008270">
    <property type="term" value="F:zinc ion binding"/>
    <property type="evidence" value="ECO:0007669"/>
    <property type="project" value="UniProtKB-KW"/>
</dbReference>
<evidence type="ECO:0000256" key="5">
    <source>
        <dbReference type="SAM" id="MobiDB-lite"/>
    </source>
</evidence>
<name>A0AAD1AFK3_9MICO</name>
<dbReference type="EMBL" id="CP028130">
    <property type="protein sequence ID" value="AZZ56230.1"/>
    <property type="molecule type" value="Genomic_DNA"/>
</dbReference>
<sequence>MPTDPDESRLLDALLAERQAETRLEVARLEASLAELLRDRADGTADDEHDPEGTPLSAEWSRIAGRRTALAASASELEAARKRLVFGDYGDCAQCGRSIGAARLAARPTAELCIDCARRAESRGR</sequence>
<evidence type="ECO:0000256" key="3">
    <source>
        <dbReference type="ARBA" id="ARBA00022833"/>
    </source>
</evidence>
<reference evidence="7 8" key="1">
    <citation type="submission" date="2018-03" db="EMBL/GenBank/DDBJ databases">
        <title>Bacteriophage NCPPB3778 and a type I-E CRISPR drive the evolution of the US Biological Select Agent, Rathayibacter toxicus.</title>
        <authorList>
            <person name="Davis E.W.II."/>
            <person name="Tabima J.F."/>
            <person name="Weisberg A.J."/>
            <person name="Dantas Lopes L."/>
            <person name="Wiseman M.S."/>
            <person name="Wiseman M.S."/>
            <person name="Pupko T."/>
            <person name="Belcher M.S."/>
            <person name="Sechler A.J."/>
            <person name="Tancos M.A."/>
            <person name="Schroeder B.K."/>
            <person name="Murray T.D."/>
            <person name="Luster D.G."/>
            <person name="Schneider W.L."/>
            <person name="Rogers E."/>
            <person name="Andreote F.D."/>
            <person name="Grunwald N.J."/>
            <person name="Putnam M.L."/>
            <person name="Chang J.H."/>
        </authorList>
    </citation>
    <scope>NUCLEOTIDE SEQUENCE [LARGE SCALE GENOMIC DNA]</scope>
    <source>
        <strain evidence="7 8">NCCPB 2253</strain>
    </source>
</reference>
<evidence type="ECO:0000259" key="6">
    <source>
        <dbReference type="Pfam" id="PF01258"/>
    </source>
</evidence>
<dbReference type="PROSITE" id="PS51128">
    <property type="entry name" value="ZF_DKSA_2"/>
    <property type="match status" value="1"/>
</dbReference>
<evidence type="ECO:0000256" key="4">
    <source>
        <dbReference type="PROSITE-ProRule" id="PRU00510"/>
    </source>
</evidence>
<dbReference type="KEGG" id="ria:C7V51_10300"/>
<keyword evidence="1" id="KW-0479">Metal-binding</keyword>
<dbReference type="Pfam" id="PF01258">
    <property type="entry name" value="zf-dskA_traR"/>
    <property type="match status" value="1"/>
</dbReference>